<dbReference type="VEuPathDB" id="FungiDB:SPPG_01494"/>
<evidence type="ECO:0000313" key="2">
    <source>
        <dbReference type="EMBL" id="KND04049.1"/>
    </source>
</evidence>
<dbReference type="InterPro" id="IPR013241">
    <property type="entry name" value="RNase_P_Pop3"/>
</dbReference>
<dbReference type="STRING" id="645134.A0A0L0HT47"/>
<dbReference type="InParanoid" id="A0A0L0HT47"/>
<proteinExistence type="predicted"/>
<dbReference type="GO" id="GO:0006364">
    <property type="term" value="P:rRNA processing"/>
    <property type="evidence" value="ECO:0007669"/>
    <property type="project" value="InterPro"/>
</dbReference>
<feature type="region of interest" description="Disordered" evidence="1">
    <location>
        <begin position="313"/>
        <end position="353"/>
    </location>
</feature>
<accession>A0A0L0HT47</accession>
<protein>
    <recommendedName>
        <fullName evidence="4">Ribosomal protein L7Ae/L30e/S12e/Gadd45 domain-containing protein</fullName>
    </recommendedName>
</protein>
<evidence type="ECO:0000256" key="1">
    <source>
        <dbReference type="SAM" id="MobiDB-lite"/>
    </source>
</evidence>
<dbReference type="PANTHER" id="PTHR28272">
    <property type="entry name" value="RIBONUCLEASES P/MRP PROTEIN SUBUNIT POP3"/>
    <property type="match status" value="1"/>
</dbReference>
<evidence type="ECO:0008006" key="4">
    <source>
        <dbReference type="Google" id="ProtNLM"/>
    </source>
</evidence>
<dbReference type="RefSeq" id="XP_016612088.1">
    <property type="nucleotide sequence ID" value="XM_016749810.1"/>
</dbReference>
<dbReference type="GeneID" id="27685152"/>
<dbReference type="Proteomes" id="UP000053201">
    <property type="component" value="Unassembled WGS sequence"/>
</dbReference>
<name>A0A0L0HT47_SPIPD</name>
<reference evidence="2 3" key="1">
    <citation type="submission" date="2009-08" db="EMBL/GenBank/DDBJ databases">
        <title>The Genome Sequence of Spizellomyces punctatus strain DAOM BR117.</title>
        <authorList>
            <consortium name="The Broad Institute Genome Sequencing Platform"/>
            <person name="Russ C."/>
            <person name="Cuomo C."/>
            <person name="Shea T."/>
            <person name="Young S.K."/>
            <person name="Zeng Q."/>
            <person name="Koehrsen M."/>
            <person name="Haas B."/>
            <person name="Borodovsky M."/>
            <person name="Guigo R."/>
            <person name="Alvarado L."/>
            <person name="Berlin A."/>
            <person name="Bochicchio J."/>
            <person name="Borenstein D."/>
            <person name="Chapman S."/>
            <person name="Chen Z."/>
            <person name="Engels R."/>
            <person name="Freedman E."/>
            <person name="Gellesch M."/>
            <person name="Goldberg J."/>
            <person name="Griggs A."/>
            <person name="Gujja S."/>
            <person name="Heiman D."/>
            <person name="Hepburn T."/>
            <person name="Howarth C."/>
            <person name="Jen D."/>
            <person name="Larson L."/>
            <person name="Lewis B."/>
            <person name="Mehta T."/>
            <person name="Park D."/>
            <person name="Pearson M."/>
            <person name="Roberts A."/>
            <person name="Saif S."/>
            <person name="Shenoy N."/>
            <person name="Sisk P."/>
            <person name="Stolte C."/>
            <person name="Sykes S."/>
            <person name="Thomson T."/>
            <person name="Walk T."/>
            <person name="White J."/>
            <person name="Yandava C."/>
            <person name="Burger G."/>
            <person name="Gray M.W."/>
            <person name="Holland P.W.H."/>
            <person name="King N."/>
            <person name="Lang F.B.F."/>
            <person name="Roger A.J."/>
            <person name="Ruiz-Trillo I."/>
            <person name="Lander E."/>
            <person name="Nusbaum C."/>
        </authorList>
    </citation>
    <scope>NUCLEOTIDE SEQUENCE [LARGE SCALE GENOMIC DNA]</scope>
    <source>
        <strain evidence="2 3">DAOM BR117</strain>
    </source>
</reference>
<feature type="region of interest" description="Disordered" evidence="1">
    <location>
        <begin position="126"/>
        <end position="158"/>
    </location>
</feature>
<dbReference type="Pfam" id="PF08228">
    <property type="entry name" value="RNase_P_pop3"/>
    <property type="match status" value="1"/>
</dbReference>
<evidence type="ECO:0000313" key="3">
    <source>
        <dbReference type="Proteomes" id="UP000053201"/>
    </source>
</evidence>
<dbReference type="PANTHER" id="PTHR28272:SF1">
    <property type="entry name" value="RIBONUCLEASES P_MRP PROTEIN SUBUNIT POP3"/>
    <property type="match status" value="1"/>
</dbReference>
<dbReference type="GO" id="GO:0008033">
    <property type="term" value="P:tRNA processing"/>
    <property type="evidence" value="ECO:0007669"/>
    <property type="project" value="InterPro"/>
</dbReference>
<dbReference type="OMA" id="NPFRVQW"/>
<dbReference type="EMBL" id="KQ257451">
    <property type="protein sequence ID" value="KND04049.1"/>
    <property type="molecule type" value="Genomic_DNA"/>
</dbReference>
<organism evidence="2 3">
    <name type="scientific">Spizellomyces punctatus (strain DAOM BR117)</name>
    <dbReference type="NCBI Taxonomy" id="645134"/>
    <lineage>
        <taxon>Eukaryota</taxon>
        <taxon>Fungi</taxon>
        <taxon>Fungi incertae sedis</taxon>
        <taxon>Chytridiomycota</taxon>
        <taxon>Chytridiomycota incertae sedis</taxon>
        <taxon>Chytridiomycetes</taxon>
        <taxon>Spizellomycetales</taxon>
        <taxon>Spizellomycetaceae</taxon>
        <taxon>Spizellomyces</taxon>
    </lineage>
</organism>
<keyword evidence="3" id="KW-1185">Reference proteome</keyword>
<sequence>MNSPRPQRKSTPTSHARALTQEALIADEENVLRDKTRRTVFKHVFDSPFQFEWPALSTEDNEEILQALCRILTSVGEHRRGQCERRKEDIVHKIIARKQSRAAILAAAVKPATQDVPQTLDELEAAKKKKKKRKGMSGGAIEIPEMLPKQPPNPPSDTGIGALAALQDIVLGINKVTRILEDSCTTAQASTASQLRLVFLCSGDVPVSHLYAHIPTLTYLAGNNVLLCPFAKGAEAALATALGIKRLTILGIRNDTPRFDDLCALVASRISPPNIPWLQRPSNAIPGTTRSTARSASYYPLRIKTVKTSAPITQKKNGRTPKLQHAQRQNAAAGPIGNSKGLISTKERDNAGG</sequence>
<gene>
    <name evidence="2" type="ORF">SPPG_01494</name>
</gene>
<dbReference type="AlphaFoldDB" id="A0A0L0HT47"/>
<dbReference type="OrthoDB" id="20109at2759"/>